<dbReference type="EMBL" id="KB446555">
    <property type="protein sequence ID" value="EME87225.1"/>
    <property type="molecule type" value="Genomic_DNA"/>
</dbReference>
<dbReference type="AlphaFoldDB" id="N1Q5K8"/>
<dbReference type="KEGG" id="pfj:MYCFIDRAFT_169081"/>
<accession>N1Q5K8</accession>
<name>N1Q5K8_PSEFD</name>
<dbReference type="RefSeq" id="XP_007920749.1">
    <property type="nucleotide sequence ID" value="XM_007922558.1"/>
</dbReference>
<organism evidence="2 3">
    <name type="scientific">Pseudocercospora fijiensis (strain CIRAD86)</name>
    <name type="common">Black leaf streak disease fungus</name>
    <name type="synonym">Mycosphaerella fijiensis</name>
    <dbReference type="NCBI Taxonomy" id="383855"/>
    <lineage>
        <taxon>Eukaryota</taxon>
        <taxon>Fungi</taxon>
        <taxon>Dikarya</taxon>
        <taxon>Ascomycota</taxon>
        <taxon>Pezizomycotina</taxon>
        <taxon>Dothideomycetes</taxon>
        <taxon>Dothideomycetidae</taxon>
        <taxon>Mycosphaerellales</taxon>
        <taxon>Mycosphaerellaceae</taxon>
        <taxon>Pseudocercospora</taxon>
    </lineage>
</organism>
<dbReference type="Proteomes" id="UP000016932">
    <property type="component" value="Unassembled WGS sequence"/>
</dbReference>
<reference evidence="2 3" key="1">
    <citation type="journal article" date="2012" name="PLoS Pathog.">
        <title>Diverse lifestyles and strategies of plant pathogenesis encoded in the genomes of eighteen Dothideomycetes fungi.</title>
        <authorList>
            <person name="Ohm R.A."/>
            <person name="Feau N."/>
            <person name="Henrissat B."/>
            <person name="Schoch C.L."/>
            <person name="Horwitz B.A."/>
            <person name="Barry K.W."/>
            <person name="Condon B.J."/>
            <person name="Copeland A.C."/>
            <person name="Dhillon B."/>
            <person name="Glaser F."/>
            <person name="Hesse C.N."/>
            <person name="Kosti I."/>
            <person name="LaButti K."/>
            <person name="Lindquist E.A."/>
            <person name="Lucas S."/>
            <person name="Salamov A.A."/>
            <person name="Bradshaw R.E."/>
            <person name="Ciuffetti L."/>
            <person name="Hamelin R.C."/>
            <person name="Kema G.H.J."/>
            <person name="Lawrence C."/>
            <person name="Scott J.A."/>
            <person name="Spatafora J.W."/>
            <person name="Turgeon B.G."/>
            <person name="de Wit P.J.G.M."/>
            <person name="Zhong S."/>
            <person name="Goodwin S.B."/>
            <person name="Grigoriev I.V."/>
        </authorList>
    </citation>
    <scope>NUCLEOTIDE SEQUENCE [LARGE SCALE GENOMIC DNA]</scope>
    <source>
        <strain evidence="2 3">CIRAD86</strain>
    </source>
</reference>
<gene>
    <name evidence="2" type="ORF">MYCFIDRAFT_169081</name>
</gene>
<dbReference type="VEuPathDB" id="FungiDB:MYCFIDRAFT_169081"/>
<evidence type="ECO:0000256" key="1">
    <source>
        <dbReference type="SAM" id="MobiDB-lite"/>
    </source>
</evidence>
<proteinExistence type="predicted"/>
<feature type="region of interest" description="Disordered" evidence="1">
    <location>
        <begin position="132"/>
        <end position="154"/>
    </location>
</feature>
<dbReference type="GeneID" id="19332314"/>
<dbReference type="HOGENOM" id="CLU_473360_0_0_1"/>
<evidence type="ECO:0000313" key="3">
    <source>
        <dbReference type="Proteomes" id="UP000016932"/>
    </source>
</evidence>
<protein>
    <submittedName>
        <fullName evidence="2">Uncharacterized protein</fullName>
    </submittedName>
</protein>
<keyword evidence="3" id="KW-1185">Reference proteome</keyword>
<evidence type="ECO:0000313" key="2">
    <source>
        <dbReference type="EMBL" id="EME87225.1"/>
    </source>
</evidence>
<sequence>MRSPYHSHPYCFRPRVTSIGLVSCRHSYAMMRKGHRRQRPAGDPLLLRHWAQSIQGNRYALSHVRNIEGTAHMSHCFRHDAWARKYDMPGSYAAPVVRPSSHTGQLGQATRALRCAGHGLIAFRAQPCPISVSQGHGERESNSSDAASYVRRRRSRTPKKACSAWQIVRRYAPDVDEEAGGRTVVVVPIHSSMTGRLSLGSLGCLALDRTVIGANQHAWSSVQGRRTRNGHAREMMMLMPCHAMLCYARVSWTSKRTLFLLTWLPRVQAFGSQSAWIIMLLLPRCFFSIFNDKRLTPDQYTTHGAKAFSMNGMAASPARLLHTAFSNPRALLLLIGSSSSSASYARSEPTTSVPRERVDDRDRLTDFLFLPPPRALFADAGFRMSGQATQRGLLSHHTRTIVMSKYFHSAPARPPGSRQSATPFMKGRDLVAGLSHSAKIHCDRRPRLGTNAMSVSGEYQPPSSSKPEYNQTPFCQPAVSLDIMVLRTPTRSFLKESLRCDLRVAACTATDESIHAFHCYCYSPPRSSNDESSCLTASVGDLSTKVYSPHVKLQLPCGVRATTTTPESVARDHAHD</sequence>